<evidence type="ECO:0000313" key="1">
    <source>
        <dbReference type="EMBL" id="CAB3726085.1"/>
    </source>
</evidence>
<organism evidence="1 2">
    <name type="scientific">Achromobacter deleyi</name>
    <dbReference type="NCBI Taxonomy" id="1353891"/>
    <lineage>
        <taxon>Bacteria</taxon>
        <taxon>Pseudomonadati</taxon>
        <taxon>Pseudomonadota</taxon>
        <taxon>Betaproteobacteria</taxon>
        <taxon>Burkholderiales</taxon>
        <taxon>Alcaligenaceae</taxon>
        <taxon>Achromobacter</taxon>
    </lineage>
</organism>
<gene>
    <name evidence="1" type="ORF">LMG3458_04410</name>
</gene>
<dbReference type="AlphaFoldDB" id="A0A6S7BRY7"/>
<proteinExistence type="predicted"/>
<reference evidence="1 2" key="1">
    <citation type="submission" date="2020-04" db="EMBL/GenBank/DDBJ databases">
        <authorList>
            <person name="De Canck E."/>
        </authorList>
    </citation>
    <scope>NUCLEOTIDE SEQUENCE [LARGE SCALE GENOMIC DNA]</scope>
    <source>
        <strain evidence="1 2">LMG 3458</strain>
    </source>
</reference>
<dbReference type="Proteomes" id="UP000494111">
    <property type="component" value="Unassembled WGS sequence"/>
</dbReference>
<accession>A0A6S7BRY7</accession>
<dbReference type="EMBL" id="CADIJO010000017">
    <property type="protein sequence ID" value="CAB3726085.1"/>
    <property type="molecule type" value="Genomic_DNA"/>
</dbReference>
<name>A0A6S7BRY7_9BURK</name>
<sequence length="347" mass="39700">MNEAIPYDQRCHRTESGVAVIWPFLNVQRSRGELELFLDTNALTRSQWLSELSEDLLRYCVVNPWMAIQEQWFSNSCFRNDPESRINGWIENLAQYGVKFRPGYASDQVQLLIKNERALRRQFSSIVPFVAIMKCLLSQKMPVDESLARLKEMGQSDIPRFTGVIALTALGVSLKKQQAFKWERDPKPAYSYLSSFLDFQPAGKDESDYMNVSYLRNRAGDLNTWLALPVLRQLGYSIGSHSALATGDKALHRLIFRAIPPVMMPTGATSFSVAPNELSQETFERVVGVARSLQAREISTLDEQLARMKTVFNLARTWTNDQRERDALDEMLSEWWLPGHGMEIKPL</sequence>
<evidence type="ECO:0000313" key="2">
    <source>
        <dbReference type="Proteomes" id="UP000494111"/>
    </source>
</evidence>
<protein>
    <submittedName>
        <fullName evidence="1">Uncharacterized protein</fullName>
    </submittedName>
</protein>
<dbReference type="RefSeq" id="WP_175194865.1">
    <property type="nucleotide sequence ID" value="NZ_CADIJO010000017.1"/>
</dbReference>